<dbReference type="Gene3D" id="3.90.1140.10">
    <property type="entry name" value="Cyclic phosphodiesterase"/>
    <property type="match status" value="1"/>
</dbReference>
<dbReference type="EMBL" id="LK995540">
    <property type="protein sequence ID" value="CED92391.1"/>
    <property type="molecule type" value="Genomic_DNA"/>
</dbReference>
<gene>
    <name evidence="1" type="ORF">AAM4_2559</name>
</gene>
<organism evidence="1">
    <name type="scientific">Actinomyces succiniciruminis</name>
    <dbReference type="NCBI Taxonomy" id="1522002"/>
    <lineage>
        <taxon>Bacteria</taxon>
        <taxon>Bacillati</taxon>
        <taxon>Actinomycetota</taxon>
        <taxon>Actinomycetes</taxon>
        <taxon>Actinomycetales</taxon>
        <taxon>Actinomycetaceae</taxon>
        <taxon>Actinomyces</taxon>
    </lineage>
</organism>
<name>A0A1L7REC0_9ACTO</name>
<reference evidence="1" key="1">
    <citation type="submission" date="2014-07" db="EMBL/GenBank/DDBJ databases">
        <authorList>
            <person name="Zhang J.E."/>
            <person name="Yang H."/>
            <person name="Guo J."/>
            <person name="Deng Z."/>
            <person name="Luo H."/>
            <person name="Luo M."/>
            <person name="Zhao B."/>
        </authorList>
    </citation>
    <scope>NUCLEOTIDE SEQUENCE</scope>
    <source>
        <strain evidence="1">AM4</strain>
    </source>
</reference>
<dbReference type="AlphaFoldDB" id="A0A1L7REC0"/>
<keyword evidence="1" id="KW-0436">Ligase</keyword>
<sequence length="233" mass="25724">METLADFDERVGAFQTDSVPVEPVLGLPASLEEKVARRVGVLRPFYGDTIAYFLDDQDRELIGAIAHDLHGRFGESLSLPLPVEMAHVTLHDLHSGSDRARVWPLVEACAATAAELVARARAIGPIRTRCTAVFNLVNTSVVVGIRAVDEREHHRLLSARALFDEILPSGPFTPHITLAYYRPEAPAALPPDELRATLRELTGAVGDRPVDLLPERLHALHFDSMSNYWVAER</sequence>
<evidence type="ECO:0000313" key="1">
    <source>
        <dbReference type="EMBL" id="CED92391.1"/>
    </source>
</evidence>
<dbReference type="InterPro" id="IPR009097">
    <property type="entry name" value="Cyclic_Pdiesterase"/>
</dbReference>
<dbReference type="SUPFAM" id="SSF55144">
    <property type="entry name" value="LigT-like"/>
    <property type="match status" value="1"/>
</dbReference>
<proteinExistence type="predicted"/>
<accession>A0A1L7REC0</accession>
<dbReference type="GO" id="GO:0016874">
    <property type="term" value="F:ligase activity"/>
    <property type="evidence" value="ECO:0007669"/>
    <property type="project" value="UniProtKB-KW"/>
</dbReference>
<dbReference type="RefSeq" id="WP_210581829.1">
    <property type="nucleotide sequence ID" value="NZ_LK995540.1"/>
</dbReference>
<protein>
    <submittedName>
        <fullName evidence="1">RNA ligase/cyclic nucleotide phosphodiesterase</fullName>
    </submittedName>
</protein>